<dbReference type="Pfam" id="PF00069">
    <property type="entry name" value="Pkinase"/>
    <property type="match status" value="1"/>
</dbReference>
<evidence type="ECO:0000256" key="3">
    <source>
        <dbReference type="PROSITE-ProRule" id="PRU10141"/>
    </source>
</evidence>
<dbReference type="PANTHER" id="PTHR24362:SF309">
    <property type="entry name" value="PROTEIN KINASE DOMAIN-CONTAINING PROTEIN"/>
    <property type="match status" value="1"/>
</dbReference>
<dbReference type="VEuPathDB" id="TrichDB:TRFO_01846"/>
<name>A0A1J4JMM6_9EUKA</name>
<dbReference type="GO" id="GO:0005524">
    <property type="term" value="F:ATP binding"/>
    <property type="evidence" value="ECO:0007669"/>
    <property type="project" value="UniProtKB-UniRule"/>
</dbReference>
<comment type="caution">
    <text evidence="6">The sequence shown here is derived from an EMBL/GenBank/DDBJ whole genome shotgun (WGS) entry which is preliminary data.</text>
</comment>
<gene>
    <name evidence="6" type="ORF">TRFO_01846</name>
</gene>
<protein>
    <submittedName>
        <fullName evidence="6">CAMK family protein kinase</fullName>
    </submittedName>
</protein>
<keyword evidence="1 3" id="KW-0547">Nucleotide-binding</keyword>
<dbReference type="SMART" id="SM00220">
    <property type="entry name" value="S_TKc"/>
    <property type="match status" value="1"/>
</dbReference>
<evidence type="ECO:0000256" key="2">
    <source>
        <dbReference type="ARBA" id="ARBA00022840"/>
    </source>
</evidence>
<evidence type="ECO:0000259" key="5">
    <source>
        <dbReference type="PROSITE" id="PS50011"/>
    </source>
</evidence>
<keyword evidence="7" id="KW-1185">Reference proteome</keyword>
<accession>A0A1J4JMM6</accession>
<comment type="similarity">
    <text evidence="4">Belongs to the protein kinase superfamily.</text>
</comment>
<evidence type="ECO:0000313" key="7">
    <source>
        <dbReference type="Proteomes" id="UP000179807"/>
    </source>
</evidence>
<dbReference type="PROSITE" id="PS00108">
    <property type="entry name" value="PROTEIN_KINASE_ST"/>
    <property type="match status" value="1"/>
</dbReference>
<dbReference type="AlphaFoldDB" id="A0A1J4JMM6"/>
<dbReference type="InterPro" id="IPR011009">
    <property type="entry name" value="Kinase-like_dom_sf"/>
</dbReference>
<dbReference type="GO" id="GO:0004674">
    <property type="term" value="F:protein serine/threonine kinase activity"/>
    <property type="evidence" value="ECO:0007669"/>
    <property type="project" value="UniProtKB-KW"/>
</dbReference>
<evidence type="ECO:0000256" key="4">
    <source>
        <dbReference type="RuleBase" id="RU000304"/>
    </source>
</evidence>
<dbReference type="InterPro" id="IPR000719">
    <property type="entry name" value="Prot_kinase_dom"/>
</dbReference>
<dbReference type="InterPro" id="IPR017441">
    <property type="entry name" value="Protein_kinase_ATP_BS"/>
</dbReference>
<dbReference type="InterPro" id="IPR008271">
    <property type="entry name" value="Ser/Thr_kinase_AS"/>
</dbReference>
<proteinExistence type="inferred from homology"/>
<keyword evidence="6" id="KW-0808">Transferase</keyword>
<keyword evidence="6" id="KW-0418">Kinase</keyword>
<evidence type="ECO:0000256" key="1">
    <source>
        <dbReference type="ARBA" id="ARBA00022741"/>
    </source>
</evidence>
<dbReference type="GeneID" id="94825051"/>
<dbReference type="SUPFAM" id="SSF56112">
    <property type="entry name" value="Protein kinase-like (PK-like)"/>
    <property type="match status" value="1"/>
</dbReference>
<evidence type="ECO:0000313" key="6">
    <source>
        <dbReference type="EMBL" id="OHS98797.1"/>
    </source>
</evidence>
<keyword evidence="4" id="KW-0723">Serine/threonine-protein kinase</keyword>
<reference evidence="6" key="1">
    <citation type="submission" date="2016-10" db="EMBL/GenBank/DDBJ databases">
        <authorList>
            <person name="Benchimol M."/>
            <person name="Almeida L.G."/>
            <person name="Vasconcelos A.T."/>
            <person name="Perreira-Neves A."/>
            <person name="Rosa I.A."/>
            <person name="Tasca T."/>
            <person name="Bogo M.R."/>
            <person name="de Souza W."/>
        </authorList>
    </citation>
    <scope>NUCLEOTIDE SEQUENCE [LARGE SCALE GENOMIC DNA]</scope>
    <source>
        <strain evidence="6">K</strain>
    </source>
</reference>
<dbReference type="OrthoDB" id="10252171at2759"/>
<dbReference type="Proteomes" id="UP000179807">
    <property type="component" value="Unassembled WGS sequence"/>
</dbReference>
<dbReference type="EMBL" id="MLAK01001037">
    <property type="protein sequence ID" value="OHS98797.1"/>
    <property type="molecule type" value="Genomic_DNA"/>
</dbReference>
<dbReference type="Gene3D" id="1.10.510.10">
    <property type="entry name" value="Transferase(Phosphotransferase) domain 1"/>
    <property type="match status" value="1"/>
</dbReference>
<dbReference type="PROSITE" id="PS50011">
    <property type="entry name" value="PROTEIN_KINASE_DOM"/>
    <property type="match status" value="1"/>
</dbReference>
<sequence>MCAQIVGHSYLLEPETDKMVQKLPFNTHGYIFKEVIGHGSYSVVFKVYHPHSKQEFAAKVIHSKYEDSRSATNIIESEIDSLKHLCHPNIIKIYDFFRKYKHFFIILQLCEGGTMKSLVNPYSGMPLNLLISFMRQILQGFSYCHSKNISHRDIKPENIFIDKYCRPIISDFGFSAQTFETKVNSFAGSFIYKAPELIEKRPHCPFKSDIWSLGVTFYTMAFGVSPWPRISHEAAQEAILHCIYSFPPSAEEKLVHVLQNMIVIDPNLRKTADELLEMPLFTDGPTEIRLDEYLRNKMPSKKNALKSGSLPPLCLRIDKAMNSINLPANVLTAQNPRNIHNALMPMQMTNRRSSSSQNNATDPIKTVPRRVTCIYPRYKSISVM</sequence>
<feature type="domain" description="Protein kinase" evidence="5">
    <location>
        <begin position="30"/>
        <end position="281"/>
    </location>
</feature>
<dbReference type="PANTHER" id="PTHR24362">
    <property type="entry name" value="SERINE/THREONINE-PROTEIN KINASE NEK"/>
    <property type="match status" value="1"/>
</dbReference>
<dbReference type="RefSeq" id="XP_068351934.1">
    <property type="nucleotide sequence ID" value="XM_068490347.1"/>
</dbReference>
<keyword evidence="2 3" id="KW-0067">ATP-binding</keyword>
<dbReference type="PROSITE" id="PS00107">
    <property type="entry name" value="PROTEIN_KINASE_ATP"/>
    <property type="match status" value="1"/>
</dbReference>
<dbReference type="FunFam" id="1.10.510.10:FF:000571">
    <property type="entry name" value="Maternal embryonic leucine zipper kinase"/>
    <property type="match status" value="1"/>
</dbReference>
<organism evidence="6 7">
    <name type="scientific">Tritrichomonas foetus</name>
    <dbReference type="NCBI Taxonomy" id="1144522"/>
    <lineage>
        <taxon>Eukaryota</taxon>
        <taxon>Metamonada</taxon>
        <taxon>Parabasalia</taxon>
        <taxon>Tritrichomonadida</taxon>
        <taxon>Tritrichomonadidae</taxon>
        <taxon>Tritrichomonas</taxon>
    </lineage>
</organism>
<feature type="binding site" evidence="3">
    <location>
        <position position="59"/>
    </location>
    <ligand>
        <name>ATP</name>
        <dbReference type="ChEBI" id="CHEBI:30616"/>
    </ligand>
</feature>